<evidence type="ECO:0000256" key="2">
    <source>
        <dbReference type="SAM" id="Phobius"/>
    </source>
</evidence>
<gene>
    <name evidence="3" type="ORF">ALP74_04197</name>
</gene>
<protein>
    <submittedName>
        <fullName evidence="3">Membrane protein</fullName>
    </submittedName>
</protein>
<feature type="transmembrane region" description="Helical" evidence="2">
    <location>
        <begin position="91"/>
        <end position="113"/>
    </location>
</feature>
<evidence type="ECO:0000313" key="3">
    <source>
        <dbReference type="EMBL" id="RMS01403.1"/>
    </source>
</evidence>
<feature type="compositionally biased region" description="Acidic residues" evidence="1">
    <location>
        <begin position="299"/>
        <end position="316"/>
    </location>
</feature>
<organism evidence="3 4">
    <name type="scientific">Pseudomonas coronafaciens pv. garcae</name>
    <dbReference type="NCBI Taxonomy" id="251653"/>
    <lineage>
        <taxon>Bacteria</taxon>
        <taxon>Pseudomonadati</taxon>
        <taxon>Pseudomonadota</taxon>
        <taxon>Gammaproteobacteria</taxon>
        <taxon>Pseudomonadales</taxon>
        <taxon>Pseudomonadaceae</taxon>
        <taxon>Pseudomonas</taxon>
        <taxon>Pseudomonas coronafaciens</taxon>
    </lineage>
</organism>
<feature type="compositionally biased region" description="Basic residues" evidence="1">
    <location>
        <begin position="20"/>
        <end position="34"/>
    </location>
</feature>
<evidence type="ECO:0000256" key="1">
    <source>
        <dbReference type="SAM" id="MobiDB-lite"/>
    </source>
</evidence>
<keyword evidence="2" id="KW-1133">Transmembrane helix</keyword>
<dbReference type="Gene3D" id="6.10.340.10">
    <property type="match status" value="1"/>
</dbReference>
<dbReference type="EMBL" id="RBSH01000148">
    <property type="protein sequence ID" value="RMS01403.1"/>
    <property type="molecule type" value="Genomic_DNA"/>
</dbReference>
<feature type="region of interest" description="Disordered" evidence="1">
    <location>
        <begin position="291"/>
        <end position="385"/>
    </location>
</feature>
<dbReference type="AlphaFoldDB" id="A0AB37QPZ9"/>
<name>A0AB37QPZ9_9PSED</name>
<proteinExistence type="predicted"/>
<feature type="region of interest" description="Disordered" evidence="1">
    <location>
        <begin position="20"/>
        <end position="46"/>
    </location>
</feature>
<reference evidence="3 4" key="1">
    <citation type="submission" date="2018-08" db="EMBL/GenBank/DDBJ databases">
        <title>Recombination of ecologically and evolutionarily significant loci maintains genetic cohesion in the Pseudomonas syringae species complex.</title>
        <authorList>
            <person name="Dillon M."/>
            <person name="Thakur S."/>
            <person name="Almeida R.N.D."/>
            <person name="Weir B.S."/>
            <person name="Guttman D.S."/>
        </authorList>
    </citation>
    <scope>NUCLEOTIDE SEQUENCE [LARGE SCALE GENOMIC DNA]</scope>
    <source>
        <strain evidence="3 4">ICMP 5019</strain>
    </source>
</reference>
<evidence type="ECO:0000313" key="4">
    <source>
        <dbReference type="Proteomes" id="UP000272613"/>
    </source>
</evidence>
<sequence length="576" mass="63492">MAAVRPGRSAPVMLIRTISRKAHPRSGKKPHSNHFQRPSGTGSALPPLGRSLYCATTSPKEPCSVNRPTPVKTDNFFLLIFRALRHRRVPIALRIASHNVILVALALVIYAGVMGLQFKQAMHEQADALGQALTTQTATSATELLVSNDILSLNVLLGNLVKNPLVAHAAIYSVDNRILAEAGQRPKNGILGEAQGLYEIKITFQDVMAGHLRISLDMSQFQQPMTISLQSMGILAGILLALALALSLRLGRHISTPLMQMRIWLRNIDPYTPATDRQDEIGDLARQLRSSFAPPEPEPAPEPEYDEDEGDDPYLEPEERPAPPVTTRTSTVSEPKPRLPAPPVQRRIVAEEDEEDEEDPFADLRDTSGNSPAERPAAAPVVQREPHDSAVLAVQLGSQDQLRRLPRARLSELLQRYRDCLDQAASVYEGELHTLNDGSTLMLFHSHESGDDYLTNAICCGELLRALSHALQIEVADSGITLQLQLGLTLGENLSDLSQIDLLLTETAQDALALSQHSRNLLLVERRINDDPLIRQRARIRPIASPEGACCVERLMEPYPSMLERQLARMHDANKA</sequence>
<keyword evidence="2" id="KW-0812">Transmembrane</keyword>
<comment type="caution">
    <text evidence="3">The sequence shown here is derived from an EMBL/GenBank/DDBJ whole genome shotgun (WGS) entry which is preliminary data.</text>
</comment>
<accession>A0AB37QPZ9</accession>
<keyword evidence="2" id="KW-0472">Membrane</keyword>
<dbReference type="Proteomes" id="UP000272613">
    <property type="component" value="Unassembled WGS sequence"/>
</dbReference>
<feature type="compositionally biased region" description="Acidic residues" evidence="1">
    <location>
        <begin position="351"/>
        <end position="361"/>
    </location>
</feature>